<evidence type="ECO:0000313" key="2">
    <source>
        <dbReference type="EMBL" id="GJT30116.1"/>
    </source>
</evidence>
<organism evidence="2 3">
    <name type="scientific">Tanacetum coccineum</name>
    <dbReference type="NCBI Taxonomy" id="301880"/>
    <lineage>
        <taxon>Eukaryota</taxon>
        <taxon>Viridiplantae</taxon>
        <taxon>Streptophyta</taxon>
        <taxon>Embryophyta</taxon>
        <taxon>Tracheophyta</taxon>
        <taxon>Spermatophyta</taxon>
        <taxon>Magnoliopsida</taxon>
        <taxon>eudicotyledons</taxon>
        <taxon>Gunneridae</taxon>
        <taxon>Pentapetalae</taxon>
        <taxon>asterids</taxon>
        <taxon>campanulids</taxon>
        <taxon>Asterales</taxon>
        <taxon>Asteraceae</taxon>
        <taxon>Asteroideae</taxon>
        <taxon>Anthemideae</taxon>
        <taxon>Anthemidinae</taxon>
        <taxon>Tanacetum</taxon>
    </lineage>
</organism>
<sequence length="147" mass="16123">MGKPLGAEVDELMVGPVVNKLAGPIVEVEEQIVSLVMDMEGDLAMLFGGDDNSGDDDSEGPEDDEEVWSASRFMYRREIWRGHGQLVEKVIMVSDAEVADGIAIEDIGPRVSTVEDQMQVMAFQMVQVCILGMDRRLAALERRSPGP</sequence>
<reference evidence="2" key="2">
    <citation type="submission" date="2022-01" db="EMBL/GenBank/DDBJ databases">
        <authorList>
            <person name="Yamashiro T."/>
            <person name="Shiraishi A."/>
            <person name="Satake H."/>
            <person name="Nakayama K."/>
        </authorList>
    </citation>
    <scope>NUCLEOTIDE SEQUENCE</scope>
</reference>
<comment type="caution">
    <text evidence="2">The sequence shown here is derived from an EMBL/GenBank/DDBJ whole genome shotgun (WGS) entry which is preliminary data.</text>
</comment>
<gene>
    <name evidence="2" type="ORF">Tco_0910391</name>
</gene>
<feature type="region of interest" description="Disordered" evidence="1">
    <location>
        <begin position="46"/>
        <end position="66"/>
    </location>
</feature>
<proteinExistence type="predicted"/>
<protein>
    <submittedName>
        <fullName evidence="2">Uncharacterized protein</fullName>
    </submittedName>
</protein>
<evidence type="ECO:0000313" key="3">
    <source>
        <dbReference type="Proteomes" id="UP001151760"/>
    </source>
</evidence>
<dbReference type="EMBL" id="BQNB010014598">
    <property type="protein sequence ID" value="GJT30116.1"/>
    <property type="molecule type" value="Genomic_DNA"/>
</dbReference>
<name>A0ABQ5CSQ4_9ASTR</name>
<reference evidence="2" key="1">
    <citation type="journal article" date="2022" name="Int. J. Mol. Sci.">
        <title>Draft Genome of Tanacetum Coccineum: Genomic Comparison of Closely Related Tanacetum-Family Plants.</title>
        <authorList>
            <person name="Yamashiro T."/>
            <person name="Shiraishi A."/>
            <person name="Nakayama K."/>
            <person name="Satake H."/>
        </authorList>
    </citation>
    <scope>NUCLEOTIDE SEQUENCE</scope>
</reference>
<accession>A0ABQ5CSQ4</accession>
<dbReference type="Proteomes" id="UP001151760">
    <property type="component" value="Unassembled WGS sequence"/>
</dbReference>
<feature type="compositionally biased region" description="Acidic residues" evidence="1">
    <location>
        <begin position="52"/>
        <end position="66"/>
    </location>
</feature>
<evidence type="ECO:0000256" key="1">
    <source>
        <dbReference type="SAM" id="MobiDB-lite"/>
    </source>
</evidence>
<keyword evidence="3" id="KW-1185">Reference proteome</keyword>